<sequence>MYNSFFNDFAREAIATGIVLILLVLLRIITTKLVRRYARLSQTVERRTNLVIKYLHLLINILLLVALVIIWGVDAKDIIIAVSSLATIVGVAMVAQWSILSNITSGIILFFSYPFKIGDTIHIHDKDFPVIAEIEDIGAFYISMINKEGELVIYPNNLLLQKGISIINLESKSDSEFTD</sequence>
<evidence type="ECO:0000256" key="1">
    <source>
        <dbReference type="ARBA" id="ARBA00004370"/>
    </source>
</evidence>
<accession>A0ABN6L0Q4</accession>
<dbReference type="InterPro" id="IPR010920">
    <property type="entry name" value="LSM_dom_sf"/>
</dbReference>
<reference evidence="7 8" key="2">
    <citation type="journal article" date="2022" name="Microorganisms">
        <title>Complete Genome Sequences of Two Flavobacterium ammonificans Strains and a Flavobacterium ammoniigenes Strain of Ammonifying Bacterioplankton Isolated from Surface River Water.</title>
        <authorList>
            <person name="Suda W."/>
            <person name="Ogata Y."/>
            <person name="Shindo C."/>
            <person name="Watanabe K."/>
        </authorList>
    </citation>
    <scope>NUCLEOTIDE SEQUENCE [LARGE SCALE GENOMIC DNA]</scope>
    <source>
        <strain evidence="7 8">GENT5</strain>
    </source>
</reference>
<evidence type="ECO:0000313" key="8">
    <source>
        <dbReference type="Proteomes" id="UP001319867"/>
    </source>
</evidence>
<dbReference type="Proteomes" id="UP001319867">
    <property type="component" value="Chromosome"/>
</dbReference>
<dbReference type="EMBL" id="AP025184">
    <property type="protein sequence ID" value="BDB55220.1"/>
    <property type="molecule type" value="Genomic_DNA"/>
</dbReference>
<proteinExistence type="predicted"/>
<dbReference type="SUPFAM" id="SSF50182">
    <property type="entry name" value="Sm-like ribonucleoproteins"/>
    <property type="match status" value="1"/>
</dbReference>
<feature type="transmembrane region" description="Helical" evidence="5">
    <location>
        <begin position="51"/>
        <end position="72"/>
    </location>
</feature>
<comment type="subcellular location">
    <subcellularLocation>
        <location evidence="1">Membrane</location>
    </subcellularLocation>
</comment>
<evidence type="ECO:0000313" key="7">
    <source>
        <dbReference type="EMBL" id="BDB55220.1"/>
    </source>
</evidence>
<dbReference type="RefSeq" id="WP_229316607.1">
    <property type="nucleotide sequence ID" value="NZ_AP025184.1"/>
</dbReference>
<feature type="domain" description="Mechanosensitive ion channel MscS" evidence="6">
    <location>
        <begin position="99"/>
        <end position="163"/>
    </location>
</feature>
<feature type="transmembrane region" description="Helical" evidence="5">
    <location>
        <begin position="12"/>
        <end position="30"/>
    </location>
</feature>
<keyword evidence="4 5" id="KW-0472">Membrane</keyword>
<name>A0ABN6L0Q4_9FLAO</name>
<dbReference type="InterPro" id="IPR006685">
    <property type="entry name" value="MscS_channel_2nd"/>
</dbReference>
<keyword evidence="2 5" id="KW-0812">Transmembrane</keyword>
<dbReference type="Pfam" id="PF00924">
    <property type="entry name" value="MS_channel_2nd"/>
    <property type="match status" value="1"/>
</dbReference>
<feature type="transmembrane region" description="Helical" evidence="5">
    <location>
        <begin position="78"/>
        <end position="100"/>
    </location>
</feature>
<evidence type="ECO:0000256" key="4">
    <source>
        <dbReference type="ARBA" id="ARBA00023136"/>
    </source>
</evidence>
<dbReference type="InterPro" id="IPR045275">
    <property type="entry name" value="MscS_archaea/bacteria_type"/>
</dbReference>
<organism evidence="7 8">
    <name type="scientific">Flavobacterium ammoniigenes</name>
    <dbReference type="NCBI Taxonomy" id="1751095"/>
    <lineage>
        <taxon>Bacteria</taxon>
        <taxon>Pseudomonadati</taxon>
        <taxon>Bacteroidota</taxon>
        <taxon>Flavobacteriia</taxon>
        <taxon>Flavobacteriales</taxon>
        <taxon>Flavobacteriaceae</taxon>
        <taxon>Flavobacterium</taxon>
    </lineage>
</organism>
<dbReference type="InterPro" id="IPR023408">
    <property type="entry name" value="MscS_beta-dom_sf"/>
</dbReference>
<dbReference type="PANTHER" id="PTHR30221">
    <property type="entry name" value="SMALL-CONDUCTANCE MECHANOSENSITIVE CHANNEL"/>
    <property type="match status" value="1"/>
</dbReference>
<evidence type="ECO:0000259" key="6">
    <source>
        <dbReference type="Pfam" id="PF00924"/>
    </source>
</evidence>
<evidence type="ECO:0000256" key="5">
    <source>
        <dbReference type="SAM" id="Phobius"/>
    </source>
</evidence>
<gene>
    <name evidence="7" type="ORF">GENT5_15250</name>
</gene>
<dbReference type="PANTHER" id="PTHR30221:SF8">
    <property type="entry name" value="SMALL-CONDUCTANCE MECHANOSENSITIVE CHANNEL"/>
    <property type="match status" value="1"/>
</dbReference>
<protein>
    <recommendedName>
        <fullName evidence="6">Mechanosensitive ion channel MscS domain-containing protein</fullName>
    </recommendedName>
</protein>
<evidence type="ECO:0000256" key="2">
    <source>
        <dbReference type="ARBA" id="ARBA00022692"/>
    </source>
</evidence>
<dbReference type="Gene3D" id="2.30.30.60">
    <property type="match status" value="1"/>
</dbReference>
<reference evidence="7 8" key="1">
    <citation type="journal article" date="2022" name="Int. J. Syst. Evol. Microbiol.">
        <title>Flavobacterium ammonificans sp. nov. and Flavobacterium ammoniigenes sp. nov., ammonifying bacteria isolated from surface river water.</title>
        <authorList>
            <person name="Watanabe K."/>
            <person name="Kitamura T."/>
            <person name="Ogata Y."/>
            <person name="Shindo C."/>
            <person name="Suda W."/>
        </authorList>
    </citation>
    <scope>NUCLEOTIDE SEQUENCE [LARGE SCALE GENOMIC DNA]</scope>
    <source>
        <strain evidence="7 8">GENT5</strain>
    </source>
</reference>
<keyword evidence="3 5" id="KW-1133">Transmembrane helix</keyword>
<keyword evidence="8" id="KW-1185">Reference proteome</keyword>
<evidence type="ECO:0000256" key="3">
    <source>
        <dbReference type="ARBA" id="ARBA00022989"/>
    </source>
</evidence>